<dbReference type="Pfam" id="PF00085">
    <property type="entry name" value="Thioredoxin"/>
    <property type="match status" value="1"/>
</dbReference>
<accession>A0A1I2TST7</accession>
<keyword evidence="3" id="KW-1185">Reference proteome</keyword>
<dbReference type="Gene3D" id="3.40.30.10">
    <property type="entry name" value="Glutaredoxin"/>
    <property type="match status" value="1"/>
</dbReference>
<feature type="domain" description="Thioredoxin" evidence="1">
    <location>
        <begin position="39"/>
        <end position="106"/>
    </location>
</feature>
<reference evidence="3" key="1">
    <citation type="submission" date="2016-10" db="EMBL/GenBank/DDBJ databases">
        <authorList>
            <person name="Varghese N."/>
            <person name="Submissions S."/>
        </authorList>
    </citation>
    <scope>NUCLEOTIDE SEQUENCE [LARGE SCALE GENOMIC DNA]</scope>
    <source>
        <strain evidence="3">CGMCC 1.10971</strain>
    </source>
</reference>
<dbReference type="Proteomes" id="UP000198623">
    <property type="component" value="Unassembled WGS sequence"/>
</dbReference>
<dbReference type="EMBL" id="FOOU01000010">
    <property type="protein sequence ID" value="SFG65421.1"/>
    <property type="molecule type" value="Genomic_DNA"/>
</dbReference>
<evidence type="ECO:0000313" key="3">
    <source>
        <dbReference type="Proteomes" id="UP000198623"/>
    </source>
</evidence>
<protein>
    <submittedName>
        <fullName evidence="2">Thioredoxin</fullName>
    </submittedName>
</protein>
<evidence type="ECO:0000313" key="2">
    <source>
        <dbReference type="EMBL" id="SFG65421.1"/>
    </source>
</evidence>
<dbReference type="SUPFAM" id="SSF52833">
    <property type="entry name" value="Thioredoxin-like"/>
    <property type="match status" value="1"/>
</dbReference>
<gene>
    <name evidence="2" type="ORF">SAMN05216175_110107</name>
</gene>
<dbReference type="InterPro" id="IPR036249">
    <property type="entry name" value="Thioredoxin-like_sf"/>
</dbReference>
<proteinExistence type="predicted"/>
<dbReference type="CDD" id="cd02947">
    <property type="entry name" value="TRX_family"/>
    <property type="match status" value="1"/>
</dbReference>
<sequence>MFLMKIAYDNIQFGNQRYRPNMNQKKRQKPVCAAELDLAQGAVLVMFGSKTCGVCKVIWPQLLAALKSRWPELQFRYIDCENDPQCCAQNSVFSLPVIRLYFDGRQYLERIQVFSLGPFVDEVDRLCEQYDWPGIDSSGIESSGTDQQ</sequence>
<dbReference type="STRING" id="1045558.SAMN05216175_110107"/>
<dbReference type="InterPro" id="IPR013766">
    <property type="entry name" value="Thioredoxin_domain"/>
</dbReference>
<evidence type="ECO:0000259" key="1">
    <source>
        <dbReference type="Pfam" id="PF00085"/>
    </source>
</evidence>
<name>A0A1I2TST7_9GAMM</name>
<organism evidence="2 3">
    <name type="scientific">Neptunomonas qingdaonensis</name>
    <dbReference type="NCBI Taxonomy" id="1045558"/>
    <lineage>
        <taxon>Bacteria</taxon>
        <taxon>Pseudomonadati</taxon>
        <taxon>Pseudomonadota</taxon>
        <taxon>Gammaproteobacteria</taxon>
        <taxon>Oceanospirillales</taxon>
        <taxon>Oceanospirillaceae</taxon>
        <taxon>Neptunomonas</taxon>
    </lineage>
</organism>
<dbReference type="AlphaFoldDB" id="A0A1I2TST7"/>